<sequence length="166" mass="19184">MSRLAVLFTVTFLSLTVTHARLIGPEQTVIPEDTVTGLPGSDHIDLPGEKTEPDSDLDTVPLTMTSFRPINGHFPMHPLVPFRHKHDYHSHKRFRPSNPRFQRTRYISYGNDMVLSDERIGFVADQLRGFGPQIQARRDRFSNNGVDLKEHVDFRNPHHHNHEHEH</sequence>
<dbReference type="EMBL" id="VEPZ02000886">
    <property type="protein sequence ID" value="KAE8712786.1"/>
    <property type="molecule type" value="Genomic_DNA"/>
</dbReference>
<dbReference type="Proteomes" id="UP000436088">
    <property type="component" value="Unassembled WGS sequence"/>
</dbReference>
<dbReference type="AlphaFoldDB" id="A0A6A3B7H4"/>
<protein>
    <submittedName>
        <fullName evidence="3">Uncharacterized protein</fullName>
    </submittedName>
</protein>
<feature type="chain" id="PRO_5025623644" evidence="2">
    <location>
        <begin position="21"/>
        <end position="166"/>
    </location>
</feature>
<evidence type="ECO:0000256" key="1">
    <source>
        <dbReference type="SAM" id="MobiDB-lite"/>
    </source>
</evidence>
<reference evidence="3" key="1">
    <citation type="submission" date="2019-09" db="EMBL/GenBank/DDBJ databases">
        <title>Draft genome information of white flower Hibiscus syriacus.</title>
        <authorList>
            <person name="Kim Y.-M."/>
        </authorList>
    </citation>
    <scope>NUCLEOTIDE SEQUENCE [LARGE SCALE GENOMIC DNA]</scope>
    <source>
        <strain evidence="3">YM2019G1</strain>
    </source>
</reference>
<proteinExistence type="predicted"/>
<feature type="region of interest" description="Disordered" evidence="1">
    <location>
        <begin position="34"/>
        <end position="55"/>
    </location>
</feature>
<name>A0A6A3B7H4_HIBSY</name>
<keyword evidence="4" id="KW-1185">Reference proteome</keyword>
<keyword evidence="2" id="KW-0732">Signal</keyword>
<evidence type="ECO:0000256" key="2">
    <source>
        <dbReference type="SAM" id="SignalP"/>
    </source>
</evidence>
<organism evidence="3 4">
    <name type="scientific">Hibiscus syriacus</name>
    <name type="common">Rose of Sharon</name>
    <dbReference type="NCBI Taxonomy" id="106335"/>
    <lineage>
        <taxon>Eukaryota</taxon>
        <taxon>Viridiplantae</taxon>
        <taxon>Streptophyta</taxon>
        <taxon>Embryophyta</taxon>
        <taxon>Tracheophyta</taxon>
        <taxon>Spermatophyta</taxon>
        <taxon>Magnoliopsida</taxon>
        <taxon>eudicotyledons</taxon>
        <taxon>Gunneridae</taxon>
        <taxon>Pentapetalae</taxon>
        <taxon>rosids</taxon>
        <taxon>malvids</taxon>
        <taxon>Malvales</taxon>
        <taxon>Malvaceae</taxon>
        <taxon>Malvoideae</taxon>
        <taxon>Hibiscus</taxon>
    </lineage>
</organism>
<evidence type="ECO:0000313" key="3">
    <source>
        <dbReference type="EMBL" id="KAE8712786.1"/>
    </source>
</evidence>
<evidence type="ECO:0000313" key="4">
    <source>
        <dbReference type="Proteomes" id="UP000436088"/>
    </source>
</evidence>
<feature type="signal peptide" evidence="2">
    <location>
        <begin position="1"/>
        <end position="20"/>
    </location>
</feature>
<accession>A0A6A3B7H4</accession>
<feature type="compositionally biased region" description="Basic and acidic residues" evidence="1">
    <location>
        <begin position="42"/>
        <end position="53"/>
    </location>
</feature>
<gene>
    <name evidence="3" type="ORF">F3Y22_tig00110226pilonHSYRG00060</name>
</gene>
<comment type="caution">
    <text evidence="3">The sequence shown here is derived from an EMBL/GenBank/DDBJ whole genome shotgun (WGS) entry which is preliminary data.</text>
</comment>